<name>A0AAI8VYE8_9PEZI</name>
<feature type="chain" id="PRO_5042553879" evidence="1">
    <location>
        <begin position="20"/>
        <end position="241"/>
    </location>
</feature>
<protein>
    <submittedName>
        <fullName evidence="2">Uu.00g011640.m01.CDS01</fullName>
    </submittedName>
</protein>
<gene>
    <name evidence="2" type="ORF">KHLLAP_LOCUS13513</name>
</gene>
<keyword evidence="3" id="KW-1185">Reference proteome</keyword>
<organism evidence="2 3">
    <name type="scientific">Anthostomella pinea</name>
    <dbReference type="NCBI Taxonomy" id="933095"/>
    <lineage>
        <taxon>Eukaryota</taxon>
        <taxon>Fungi</taxon>
        <taxon>Dikarya</taxon>
        <taxon>Ascomycota</taxon>
        <taxon>Pezizomycotina</taxon>
        <taxon>Sordariomycetes</taxon>
        <taxon>Xylariomycetidae</taxon>
        <taxon>Xylariales</taxon>
        <taxon>Xylariaceae</taxon>
        <taxon>Anthostomella</taxon>
    </lineage>
</organism>
<evidence type="ECO:0000313" key="2">
    <source>
        <dbReference type="EMBL" id="CAJ2513045.1"/>
    </source>
</evidence>
<sequence length="241" mass="26014">MYVLKSAIAVTILASLAVGKLVGPHSDGPEANARGKTGISSCSRAILEAAGIDPSVVKSDVDSDVEKPDSDLNDHVFKRRVSDGIHRRDVDIRVRMDMAKGAKSGQSIGTKYLATCVGMAIVGHQRDSMKHQALVAHKSPMLDTAWDELVGLYNASGLTNAKGYINIVKPDSLTKGGEYKNLNQESKDYAIGLVDGKNKESINRLTMLLGSAPTVAVHDFLDSGWIEVSESNDITMNERRY</sequence>
<evidence type="ECO:0000313" key="3">
    <source>
        <dbReference type="Proteomes" id="UP001295740"/>
    </source>
</evidence>
<dbReference type="EMBL" id="CAUWAG010000020">
    <property type="protein sequence ID" value="CAJ2513045.1"/>
    <property type="molecule type" value="Genomic_DNA"/>
</dbReference>
<comment type="caution">
    <text evidence="2">The sequence shown here is derived from an EMBL/GenBank/DDBJ whole genome shotgun (WGS) entry which is preliminary data.</text>
</comment>
<evidence type="ECO:0000256" key="1">
    <source>
        <dbReference type="SAM" id="SignalP"/>
    </source>
</evidence>
<proteinExistence type="predicted"/>
<dbReference type="AlphaFoldDB" id="A0AAI8VYE8"/>
<dbReference type="Proteomes" id="UP001295740">
    <property type="component" value="Unassembled WGS sequence"/>
</dbReference>
<keyword evidence="1" id="KW-0732">Signal</keyword>
<reference evidence="2" key="1">
    <citation type="submission" date="2023-10" db="EMBL/GenBank/DDBJ databases">
        <authorList>
            <person name="Hackl T."/>
        </authorList>
    </citation>
    <scope>NUCLEOTIDE SEQUENCE</scope>
</reference>
<accession>A0AAI8VYE8</accession>
<feature type="signal peptide" evidence="1">
    <location>
        <begin position="1"/>
        <end position="19"/>
    </location>
</feature>